<sequence length="397" mass="45906">MEMRGTNLSHSDHAKRIEAVEEYFTSLSEFSKNGKTYGALFYCYCTEKMNEKAMTLFEKMKELNLVSSTLVYNNLISLYMKLDQPEKVPPLVEEMKAANILPDKYTYNLLMTSYASLRDIEAVEKVMEEIKANRFVCCDWTTFSNLAGIYVASGHFNKANLALKKCEKIINVRDRMAYHYLITLHAGTSNSAAVKRVWKSLKSAFPKTTNSSYLTMLSSLARLDDLDGMKKCYEEWESGYLSYDIRLANVLINYYLRQGLNKEAETLLENAMNKVSELNFGALEVSIDFYLNTGEMKLALKCMESAVNKVKKNEWQPNQEKVGAFLKHFEDQKDIDGAEEFCKMLKKVYRLNWEEYNALLRTYIAAEKTEPCMRQRMEEDEIEMSPETEDLLEKVCP</sequence>
<evidence type="ECO:0000313" key="1">
    <source>
        <dbReference type="EMBL" id="KAJ8620501.1"/>
    </source>
</evidence>
<keyword evidence="2" id="KW-1185">Reference proteome</keyword>
<protein>
    <submittedName>
        <fullName evidence="1">Uncharacterized protein</fullName>
    </submittedName>
</protein>
<gene>
    <name evidence="1" type="ORF">MRB53_029030</name>
</gene>
<accession>A0ACC2KHA2</accession>
<name>A0ACC2KHA2_PERAE</name>
<dbReference type="EMBL" id="CM056817">
    <property type="protein sequence ID" value="KAJ8620501.1"/>
    <property type="molecule type" value="Genomic_DNA"/>
</dbReference>
<proteinExistence type="predicted"/>
<evidence type="ECO:0000313" key="2">
    <source>
        <dbReference type="Proteomes" id="UP001234297"/>
    </source>
</evidence>
<dbReference type="Proteomes" id="UP001234297">
    <property type="component" value="Chromosome 9"/>
</dbReference>
<reference evidence="1 2" key="1">
    <citation type="journal article" date="2022" name="Hortic Res">
        <title>A haplotype resolved chromosomal level avocado genome allows analysis of novel avocado genes.</title>
        <authorList>
            <person name="Nath O."/>
            <person name="Fletcher S.J."/>
            <person name="Hayward A."/>
            <person name="Shaw L.M."/>
            <person name="Masouleh A.K."/>
            <person name="Furtado A."/>
            <person name="Henry R.J."/>
            <person name="Mitter N."/>
        </authorList>
    </citation>
    <scope>NUCLEOTIDE SEQUENCE [LARGE SCALE GENOMIC DNA]</scope>
    <source>
        <strain evidence="2">cv. Hass</strain>
    </source>
</reference>
<comment type="caution">
    <text evidence="1">The sequence shown here is derived from an EMBL/GenBank/DDBJ whole genome shotgun (WGS) entry which is preliminary data.</text>
</comment>
<organism evidence="1 2">
    <name type="scientific">Persea americana</name>
    <name type="common">Avocado</name>
    <dbReference type="NCBI Taxonomy" id="3435"/>
    <lineage>
        <taxon>Eukaryota</taxon>
        <taxon>Viridiplantae</taxon>
        <taxon>Streptophyta</taxon>
        <taxon>Embryophyta</taxon>
        <taxon>Tracheophyta</taxon>
        <taxon>Spermatophyta</taxon>
        <taxon>Magnoliopsida</taxon>
        <taxon>Magnoliidae</taxon>
        <taxon>Laurales</taxon>
        <taxon>Lauraceae</taxon>
        <taxon>Persea</taxon>
    </lineage>
</organism>